<reference evidence="1 2" key="1">
    <citation type="journal article" date="2013" name="ISME J.">
        <title>Metabolic model for the filamentous 'Candidatus Microthrix parvicella' based on genomic and metagenomic analyses.</title>
        <authorList>
            <person name="Jon McIlroy S."/>
            <person name="Kristiansen R."/>
            <person name="Albertsen M."/>
            <person name="Michael Karst S."/>
            <person name="Rossetti S."/>
            <person name="Lund Nielsen J."/>
            <person name="Tandoi V."/>
            <person name="James Seviour R."/>
            <person name="Nielsen P.H."/>
        </authorList>
    </citation>
    <scope>NUCLEOTIDE SEQUENCE [LARGE SCALE GENOMIC DNA]</scope>
    <source>
        <strain evidence="1 2">RN1</strain>
    </source>
</reference>
<sequence>MDHGKAEGVVLGDQASMDAWKGEFNQRPRAERDQVLGPTAYPPEAMGKRPPFLPVTLPTDDELEQALTRAPFLYQLIGLVDYIGKGKALTQTGNLKLADGMELVEVLRTGDRVDEWIGDRQFKTRSSADLGGLDLVFQVAIDAKLLKRPRTGDKVVPGPKAHLARQPTLKLADAAFRSLIFDVCPSRHLNRIDPYGFGWFAESLDEQLPDMLLYLCGEQNDEVSEVSSGGQEVSGGWVEMDVLGGWLVNRLAAEVAEAPVIGGLRYLDAADLPGAAADLPDAEARAEIDHWLYAGGESAVRRLADAMIDAGLASSGR</sequence>
<evidence type="ECO:0000313" key="1">
    <source>
        <dbReference type="EMBL" id="CCM65085.1"/>
    </source>
</evidence>
<accession>R4Z338</accession>
<dbReference type="Proteomes" id="UP000018291">
    <property type="component" value="Unassembled WGS sequence"/>
</dbReference>
<gene>
    <name evidence="1" type="ORF">BN381_540007</name>
</gene>
<evidence type="ECO:0000313" key="2">
    <source>
        <dbReference type="Proteomes" id="UP000018291"/>
    </source>
</evidence>
<organism evidence="1 2">
    <name type="scientific">Candidatus Neomicrothrix parvicella RN1</name>
    <dbReference type="NCBI Taxonomy" id="1229780"/>
    <lineage>
        <taxon>Bacteria</taxon>
        <taxon>Bacillati</taxon>
        <taxon>Actinomycetota</taxon>
        <taxon>Acidimicrobiia</taxon>
        <taxon>Acidimicrobiales</taxon>
        <taxon>Microthrixaceae</taxon>
        <taxon>Candidatus Neomicrothrix</taxon>
    </lineage>
</organism>
<dbReference type="HOGENOM" id="CLU_876282_0_0_11"/>
<dbReference type="STRING" id="1229780.BN381_540007"/>
<protein>
    <submittedName>
        <fullName evidence="1">Uncharacterized protein</fullName>
    </submittedName>
</protein>
<dbReference type="EMBL" id="CANL01000050">
    <property type="protein sequence ID" value="CCM65085.1"/>
    <property type="molecule type" value="Genomic_DNA"/>
</dbReference>
<dbReference type="AlphaFoldDB" id="R4Z338"/>
<keyword evidence="2" id="KW-1185">Reference proteome</keyword>
<proteinExistence type="predicted"/>
<comment type="caution">
    <text evidence="1">The sequence shown here is derived from an EMBL/GenBank/DDBJ whole genome shotgun (WGS) entry which is preliminary data.</text>
</comment>
<name>R4Z338_9ACTN</name>